<feature type="compositionally biased region" description="Pro residues" evidence="1">
    <location>
        <begin position="40"/>
        <end position="53"/>
    </location>
</feature>
<sequence length="333" mass="36885">MGLVYWNKMSFLGGLKRPFTGRSQGSGSNSGSESSLPPVCGAPPPAVEPVEPPPPVEPILRILEQREHIIPRSEEERNRIAGLVDREFQHSRVFDPQLLHAIGLLKDFESALRIARGLGLLNQACLEYLPGNRVVVGYDHFRQAHILSRDTLGKYLMIYLGYCTEIDLPEPKLSIYHSNPLLLLDLKKAEPAHNSIAGGPSTRARTRARNQGASPEPAPMPAPQRGESSTSSHQSDPGSGSPTWPLPHGAQSINQYPYPLGGYSAGGGSHFQPIPPPRPHQYAPHPEQYQHAPYSEQYQYAPHPEQYQHARNPEHYQHAPYPGYHDQGQTSRP</sequence>
<organism evidence="2 3">
    <name type="scientific">Eragrostis curvula</name>
    <name type="common">weeping love grass</name>
    <dbReference type="NCBI Taxonomy" id="38414"/>
    <lineage>
        <taxon>Eukaryota</taxon>
        <taxon>Viridiplantae</taxon>
        <taxon>Streptophyta</taxon>
        <taxon>Embryophyta</taxon>
        <taxon>Tracheophyta</taxon>
        <taxon>Spermatophyta</taxon>
        <taxon>Magnoliopsida</taxon>
        <taxon>Liliopsida</taxon>
        <taxon>Poales</taxon>
        <taxon>Poaceae</taxon>
        <taxon>PACMAD clade</taxon>
        <taxon>Chloridoideae</taxon>
        <taxon>Eragrostideae</taxon>
        <taxon>Eragrostidinae</taxon>
        <taxon>Eragrostis</taxon>
    </lineage>
</organism>
<feature type="compositionally biased region" description="Low complexity" evidence="1">
    <location>
        <begin position="21"/>
        <end position="39"/>
    </location>
</feature>
<reference evidence="2 3" key="1">
    <citation type="journal article" date="2019" name="Sci. Rep.">
        <title>A high-quality genome of Eragrostis curvula grass provides insights into Poaceae evolution and supports new strategies to enhance forage quality.</title>
        <authorList>
            <person name="Carballo J."/>
            <person name="Santos B.A.C.M."/>
            <person name="Zappacosta D."/>
            <person name="Garbus I."/>
            <person name="Selva J.P."/>
            <person name="Gallo C.A."/>
            <person name="Diaz A."/>
            <person name="Albertini E."/>
            <person name="Caccamo M."/>
            <person name="Echenique V."/>
        </authorList>
    </citation>
    <scope>NUCLEOTIDE SEQUENCE [LARGE SCALE GENOMIC DNA]</scope>
    <source>
        <strain evidence="3">cv. Victoria</strain>
        <tissue evidence="2">Leaf</tissue>
    </source>
</reference>
<proteinExistence type="predicted"/>
<protein>
    <submittedName>
        <fullName evidence="2">Uncharacterized protein</fullName>
    </submittedName>
</protein>
<gene>
    <name evidence="2" type="ORF">EJB05_40603</name>
</gene>
<dbReference type="Proteomes" id="UP000324897">
    <property type="component" value="Unassembled WGS sequence"/>
</dbReference>
<evidence type="ECO:0000313" key="2">
    <source>
        <dbReference type="EMBL" id="TVU13543.1"/>
    </source>
</evidence>
<evidence type="ECO:0000256" key="1">
    <source>
        <dbReference type="SAM" id="MobiDB-lite"/>
    </source>
</evidence>
<dbReference type="AlphaFoldDB" id="A0A5J9TQ60"/>
<dbReference type="EMBL" id="RWGY01000034">
    <property type="protein sequence ID" value="TVU13543.1"/>
    <property type="molecule type" value="Genomic_DNA"/>
</dbReference>
<keyword evidence="3" id="KW-1185">Reference proteome</keyword>
<name>A0A5J9TQ60_9POAL</name>
<accession>A0A5J9TQ60</accession>
<dbReference type="OrthoDB" id="712959at2759"/>
<feature type="region of interest" description="Disordered" evidence="1">
    <location>
        <begin position="21"/>
        <end position="53"/>
    </location>
</feature>
<evidence type="ECO:0000313" key="3">
    <source>
        <dbReference type="Proteomes" id="UP000324897"/>
    </source>
</evidence>
<feature type="compositionally biased region" description="Basic and acidic residues" evidence="1">
    <location>
        <begin position="306"/>
        <end position="317"/>
    </location>
</feature>
<dbReference type="Gramene" id="TVU13543">
    <property type="protein sequence ID" value="TVU13543"/>
    <property type="gene ID" value="EJB05_40603"/>
</dbReference>
<feature type="compositionally biased region" description="Polar residues" evidence="1">
    <location>
        <begin position="226"/>
        <end position="242"/>
    </location>
</feature>
<feature type="non-terminal residue" evidence="2">
    <location>
        <position position="1"/>
    </location>
</feature>
<comment type="caution">
    <text evidence="2">The sequence shown here is derived from an EMBL/GenBank/DDBJ whole genome shotgun (WGS) entry which is preliminary data.</text>
</comment>
<feature type="region of interest" description="Disordered" evidence="1">
    <location>
        <begin position="194"/>
        <end position="333"/>
    </location>
</feature>